<sequence>MDKERERQNKEEREWEERNDYFNPSNWTDDESMDVDAYNRKNSSVNFNAFTQESVINDPSHPILSTEVQVGDGQVTASAASDADVATSAQDKNKGKAIQEGSNSKSSAKPVRKSKRLRQEEPQPFRIYVKNRGRSERIAKLQGKNFKFDAQGTGSTPDKAFDVFEFE</sequence>
<organism evidence="2 3">
    <name type="scientific">Tanacetum coccineum</name>
    <dbReference type="NCBI Taxonomy" id="301880"/>
    <lineage>
        <taxon>Eukaryota</taxon>
        <taxon>Viridiplantae</taxon>
        <taxon>Streptophyta</taxon>
        <taxon>Embryophyta</taxon>
        <taxon>Tracheophyta</taxon>
        <taxon>Spermatophyta</taxon>
        <taxon>Magnoliopsida</taxon>
        <taxon>eudicotyledons</taxon>
        <taxon>Gunneridae</taxon>
        <taxon>Pentapetalae</taxon>
        <taxon>asterids</taxon>
        <taxon>campanulids</taxon>
        <taxon>Asterales</taxon>
        <taxon>Asteraceae</taxon>
        <taxon>Asteroideae</taxon>
        <taxon>Anthemideae</taxon>
        <taxon>Anthemidinae</taxon>
        <taxon>Tanacetum</taxon>
    </lineage>
</organism>
<dbReference type="Proteomes" id="UP001151760">
    <property type="component" value="Unassembled WGS sequence"/>
</dbReference>
<feature type="compositionally biased region" description="Basic and acidic residues" evidence="1">
    <location>
        <begin position="1"/>
        <end position="20"/>
    </location>
</feature>
<evidence type="ECO:0000313" key="2">
    <source>
        <dbReference type="EMBL" id="GJT52549.1"/>
    </source>
</evidence>
<feature type="region of interest" description="Disordered" evidence="1">
    <location>
        <begin position="75"/>
        <end position="124"/>
    </location>
</feature>
<comment type="caution">
    <text evidence="2">The sequence shown here is derived from an EMBL/GenBank/DDBJ whole genome shotgun (WGS) entry which is preliminary data.</text>
</comment>
<protein>
    <submittedName>
        <fullName evidence="2">Uncharacterized protein</fullName>
    </submittedName>
</protein>
<name>A0ABQ5ENM1_9ASTR</name>
<proteinExistence type="predicted"/>
<reference evidence="2" key="1">
    <citation type="journal article" date="2022" name="Int. J. Mol. Sci.">
        <title>Draft Genome of Tanacetum Coccineum: Genomic Comparison of Closely Related Tanacetum-Family Plants.</title>
        <authorList>
            <person name="Yamashiro T."/>
            <person name="Shiraishi A."/>
            <person name="Nakayama K."/>
            <person name="Satake H."/>
        </authorList>
    </citation>
    <scope>NUCLEOTIDE SEQUENCE</scope>
</reference>
<keyword evidence="3" id="KW-1185">Reference proteome</keyword>
<evidence type="ECO:0000313" key="3">
    <source>
        <dbReference type="Proteomes" id="UP001151760"/>
    </source>
</evidence>
<accession>A0ABQ5ENM1</accession>
<dbReference type="EMBL" id="BQNB010016506">
    <property type="protein sequence ID" value="GJT52549.1"/>
    <property type="molecule type" value="Genomic_DNA"/>
</dbReference>
<reference evidence="2" key="2">
    <citation type="submission" date="2022-01" db="EMBL/GenBank/DDBJ databases">
        <authorList>
            <person name="Yamashiro T."/>
            <person name="Shiraishi A."/>
            <person name="Satake H."/>
            <person name="Nakayama K."/>
        </authorList>
    </citation>
    <scope>NUCLEOTIDE SEQUENCE</scope>
</reference>
<feature type="compositionally biased region" description="Low complexity" evidence="1">
    <location>
        <begin position="75"/>
        <end position="90"/>
    </location>
</feature>
<evidence type="ECO:0000256" key="1">
    <source>
        <dbReference type="SAM" id="MobiDB-lite"/>
    </source>
</evidence>
<feature type="region of interest" description="Disordered" evidence="1">
    <location>
        <begin position="1"/>
        <end position="34"/>
    </location>
</feature>
<gene>
    <name evidence="2" type="ORF">Tco_0978706</name>
</gene>